<evidence type="ECO:0000256" key="7">
    <source>
        <dbReference type="ARBA" id="ARBA00047207"/>
    </source>
</evidence>
<dbReference type="Proteomes" id="UP000606720">
    <property type="component" value="Unassembled WGS sequence"/>
</dbReference>
<dbReference type="AlphaFoldDB" id="A0A923RRT5"/>
<evidence type="ECO:0000256" key="1">
    <source>
        <dbReference type="ARBA" id="ARBA00004496"/>
    </source>
</evidence>
<accession>A0A923RRT5</accession>
<organism evidence="9 10">
    <name type="scientific">Roseburia zhanii</name>
    <dbReference type="NCBI Taxonomy" id="2763064"/>
    <lineage>
        <taxon>Bacteria</taxon>
        <taxon>Bacillati</taxon>
        <taxon>Bacillota</taxon>
        <taxon>Clostridia</taxon>
        <taxon>Lachnospirales</taxon>
        <taxon>Lachnospiraceae</taxon>
        <taxon>Roseburia</taxon>
    </lineage>
</organism>
<dbReference type="GO" id="GO:0005737">
    <property type="term" value="C:cytoplasm"/>
    <property type="evidence" value="ECO:0007669"/>
    <property type="project" value="UniProtKB-SubCell"/>
</dbReference>
<evidence type="ECO:0000256" key="2">
    <source>
        <dbReference type="ARBA" id="ARBA00023015"/>
    </source>
</evidence>
<sequence length="153" mass="17698">METEKRPGTDEVINELLVKLFKNIMEIEERCLITPEFKDISVNDMHIIEAVGKEEPKSMSTVAKLLSITTGTLTKLMDALSEKGYVDRERGKKDKRIVFVSLTEKGRRAYARHENFHRTMIEHMKDGLSENETTVLVYALAKLNDYFNRIYKA</sequence>
<evidence type="ECO:0000256" key="6">
    <source>
        <dbReference type="ARBA" id="ARBA00047188"/>
    </source>
</evidence>
<keyword evidence="10" id="KW-1185">Reference proteome</keyword>
<dbReference type="PRINTS" id="PR00598">
    <property type="entry name" value="HTHMARR"/>
</dbReference>
<dbReference type="Gene3D" id="1.10.10.10">
    <property type="entry name" value="Winged helix-like DNA-binding domain superfamily/Winged helix DNA-binding domain"/>
    <property type="match status" value="1"/>
</dbReference>
<dbReference type="PROSITE" id="PS50995">
    <property type="entry name" value="HTH_MARR_2"/>
    <property type="match status" value="1"/>
</dbReference>
<evidence type="ECO:0000256" key="4">
    <source>
        <dbReference type="ARBA" id="ARBA00023163"/>
    </source>
</evidence>
<feature type="domain" description="HTH marR-type" evidence="8">
    <location>
        <begin position="10"/>
        <end position="145"/>
    </location>
</feature>
<dbReference type="InterPro" id="IPR036390">
    <property type="entry name" value="WH_DNA-bd_sf"/>
</dbReference>
<reference evidence="9" key="1">
    <citation type="submission" date="2020-08" db="EMBL/GenBank/DDBJ databases">
        <title>Genome public.</title>
        <authorList>
            <person name="Liu C."/>
            <person name="Sun Q."/>
        </authorList>
    </citation>
    <scope>NUCLEOTIDE SEQUENCE</scope>
    <source>
        <strain evidence="9">BX1005</strain>
    </source>
</reference>
<dbReference type="InterPro" id="IPR000835">
    <property type="entry name" value="HTH_MarR-typ"/>
</dbReference>
<comment type="subcellular location">
    <subcellularLocation>
        <location evidence="1">Cytoplasm</location>
    </subcellularLocation>
</comment>
<dbReference type="SMART" id="SM00347">
    <property type="entry name" value="HTH_MARR"/>
    <property type="match status" value="1"/>
</dbReference>
<keyword evidence="4" id="KW-0804">Transcription</keyword>
<proteinExistence type="inferred from homology"/>
<evidence type="ECO:0000256" key="3">
    <source>
        <dbReference type="ARBA" id="ARBA00023125"/>
    </source>
</evidence>
<keyword evidence="2" id="KW-0805">Transcription regulation</keyword>
<evidence type="ECO:0000256" key="5">
    <source>
        <dbReference type="ARBA" id="ARBA00046337"/>
    </source>
</evidence>
<comment type="caution">
    <text evidence="9">The sequence shown here is derived from an EMBL/GenBank/DDBJ whole genome shotgun (WGS) entry which is preliminary data.</text>
</comment>
<protein>
    <recommendedName>
        <fullName evidence="6">HTH-type transcriptional regulator SarZ</fullName>
    </recommendedName>
    <alternativeName>
        <fullName evidence="7">Staphylococcal accessory regulator Z</fullName>
    </alternativeName>
</protein>
<keyword evidence="3" id="KW-0238">DNA-binding</keyword>
<dbReference type="PANTHER" id="PTHR42756">
    <property type="entry name" value="TRANSCRIPTIONAL REGULATOR, MARR"/>
    <property type="match status" value="1"/>
</dbReference>
<comment type="similarity">
    <text evidence="5">Belongs to the SarZ family.</text>
</comment>
<evidence type="ECO:0000313" key="10">
    <source>
        <dbReference type="Proteomes" id="UP000606720"/>
    </source>
</evidence>
<evidence type="ECO:0000313" key="9">
    <source>
        <dbReference type="EMBL" id="MBC5712897.1"/>
    </source>
</evidence>
<gene>
    <name evidence="9" type="ORF">H8S17_01500</name>
</gene>
<dbReference type="GO" id="GO:0003700">
    <property type="term" value="F:DNA-binding transcription factor activity"/>
    <property type="evidence" value="ECO:0007669"/>
    <property type="project" value="InterPro"/>
</dbReference>
<dbReference type="InterPro" id="IPR036388">
    <property type="entry name" value="WH-like_DNA-bd_sf"/>
</dbReference>
<dbReference type="EMBL" id="JACOPH010000001">
    <property type="protein sequence ID" value="MBC5712897.1"/>
    <property type="molecule type" value="Genomic_DNA"/>
</dbReference>
<dbReference type="PANTHER" id="PTHR42756:SF1">
    <property type="entry name" value="TRANSCRIPTIONAL REPRESSOR OF EMRAB OPERON"/>
    <property type="match status" value="1"/>
</dbReference>
<evidence type="ECO:0000259" key="8">
    <source>
        <dbReference type="PROSITE" id="PS50995"/>
    </source>
</evidence>
<dbReference type="InterPro" id="IPR055166">
    <property type="entry name" value="Transc_reg_Sar_Rot_HTH"/>
</dbReference>
<dbReference type="Pfam" id="PF22381">
    <property type="entry name" value="Staph_reg_Sar_Rot"/>
    <property type="match status" value="1"/>
</dbReference>
<name>A0A923RRT5_9FIRM</name>
<dbReference type="RefSeq" id="WP_178052407.1">
    <property type="nucleotide sequence ID" value="NZ_JACOPH010000001.1"/>
</dbReference>
<dbReference type="SUPFAM" id="SSF46785">
    <property type="entry name" value="Winged helix' DNA-binding domain"/>
    <property type="match status" value="1"/>
</dbReference>
<dbReference type="GO" id="GO:0003677">
    <property type="term" value="F:DNA binding"/>
    <property type="evidence" value="ECO:0007669"/>
    <property type="project" value="UniProtKB-KW"/>
</dbReference>